<reference evidence="1 2" key="1">
    <citation type="submission" date="2019-01" db="EMBL/GenBank/DDBJ databases">
        <authorList>
            <person name="Sayadi A."/>
        </authorList>
    </citation>
    <scope>NUCLEOTIDE SEQUENCE [LARGE SCALE GENOMIC DNA]</scope>
</reference>
<sequence>RNVLLTDIFTVVTLYGTTASSTKLIPRLIDNSGGSIETGELCPDVWNVFDVAQFLRVNDCASYCDSFSKK</sequence>
<proteinExistence type="predicted"/>
<gene>
    <name evidence="1" type="ORF">CALMAC_LOCUS6302</name>
</gene>
<organism evidence="1 2">
    <name type="scientific">Callosobruchus maculatus</name>
    <name type="common">Southern cowpea weevil</name>
    <name type="synonym">Pulse bruchid</name>
    <dbReference type="NCBI Taxonomy" id="64391"/>
    <lineage>
        <taxon>Eukaryota</taxon>
        <taxon>Metazoa</taxon>
        <taxon>Ecdysozoa</taxon>
        <taxon>Arthropoda</taxon>
        <taxon>Hexapoda</taxon>
        <taxon>Insecta</taxon>
        <taxon>Pterygota</taxon>
        <taxon>Neoptera</taxon>
        <taxon>Endopterygota</taxon>
        <taxon>Coleoptera</taxon>
        <taxon>Polyphaga</taxon>
        <taxon>Cucujiformia</taxon>
        <taxon>Chrysomeloidea</taxon>
        <taxon>Chrysomelidae</taxon>
        <taxon>Bruchinae</taxon>
        <taxon>Bruchini</taxon>
        <taxon>Callosobruchus</taxon>
    </lineage>
</organism>
<accession>A0A653C556</accession>
<keyword evidence="2" id="KW-1185">Reference proteome</keyword>
<evidence type="ECO:0000313" key="1">
    <source>
        <dbReference type="EMBL" id="VEN43012.1"/>
    </source>
</evidence>
<dbReference type="Proteomes" id="UP000410492">
    <property type="component" value="Unassembled WGS sequence"/>
</dbReference>
<dbReference type="EMBL" id="CAACVG010006995">
    <property type="protein sequence ID" value="VEN43012.1"/>
    <property type="molecule type" value="Genomic_DNA"/>
</dbReference>
<protein>
    <submittedName>
        <fullName evidence="1">Uncharacterized protein</fullName>
    </submittedName>
</protein>
<dbReference type="AlphaFoldDB" id="A0A653C556"/>
<feature type="non-terminal residue" evidence="1">
    <location>
        <position position="1"/>
    </location>
</feature>
<feature type="non-terminal residue" evidence="1">
    <location>
        <position position="70"/>
    </location>
</feature>
<evidence type="ECO:0000313" key="2">
    <source>
        <dbReference type="Proteomes" id="UP000410492"/>
    </source>
</evidence>
<name>A0A653C556_CALMS</name>